<dbReference type="NCBIfam" id="NF009687">
    <property type="entry name" value="PRK13208.1"/>
    <property type="match status" value="1"/>
</dbReference>
<dbReference type="InterPro" id="IPR009080">
    <property type="entry name" value="tRNAsynth_Ia_anticodon-bd"/>
</dbReference>
<dbReference type="PROSITE" id="PS00178">
    <property type="entry name" value="AA_TRNA_LIGASE_I"/>
    <property type="match status" value="1"/>
</dbReference>
<dbReference type="GO" id="GO:0002161">
    <property type="term" value="F:aminoacyl-tRNA deacylase activity"/>
    <property type="evidence" value="ECO:0007669"/>
    <property type="project" value="InterPro"/>
</dbReference>
<keyword evidence="6 8" id="KW-0030">Aminoacyl-tRNA synthetase</keyword>
<keyword evidence="5 8" id="KW-0648">Protein biosynthesis</keyword>
<dbReference type="InterPro" id="IPR009008">
    <property type="entry name" value="Val/Leu/Ile-tRNA-synth_edit"/>
</dbReference>
<dbReference type="InterPro" id="IPR002300">
    <property type="entry name" value="aa-tRNA-synth_Ia"/>
</dbReference>
<dbReference type="InterPro" id="IPR022874">
    <property type="entry name" value="Valine-tRNA_ligase_type_2"/>
</dbReference>
<feature type="binding site" evidence="8">
    <location>
        <position position="594"/>
    </location>
    <ligand>
        <name>ATP</name>
        <dbReference type="ChEBI" id="CHEBI:30616"/>
    </ligand>
</feature>
<dbReference type="AlphaFoldDB" id="A0A7Y9GPD8"/>
<evidence type="ECO:0000256" key="3">
    <source>
        <dbReference type="ARBA" id="ARBA00022741"/>
    </source>
</evidence>
<sequence length="859" mass="95327">MADAQIPDKPALEGLEQKWDAAWREQGTYLFDRIGAAEVGRDGVYSVDTPPPTASGSLHIGHVFSFTHTDLKVRFERMRGKTVFYPMGWDDNGLPTERRVQNYYGVRCDPSLPYDPDFTPPFEGGENKSSKAADQVPISRRNFIELCETLTVEDEKHFEALFRQLGLSVDWTQTYRTISDDTIRTSQLAFLRNLERGEAYQDLAPTMWDIDFRTAIAQAELEEREQPAAFHRVAFHRADGSGDVHIETTRPELLAACVALVAHPDDERYQPMFGTTVRTPLFDVEVPVLAHPLAQPDKGSGIAMICTFGDVTDIVWWRELDLPNRTILGLDGRVVADPPAAITSDAGRTAYAELAGKTVFSAKKRIVELLRESGELVGEPKPFTHVVKFYEKGDRPMEIVSTRQWYIRNGARDEALRSRLIELGRGMAWHPDFMRVRYENWTNGLTGDWLVSRQRFFGVPIPVWYALDENGERDYDRVLAPDASQLPVDPSTDVPSGYTEDQRGKPGGFDGENDIFDTWATSSLTPQLAGGWERDPELWNLVAPFDVRPQGQDIIRTWLFSTMLRSALEDGRAPWTDAAISGFIVDPDRKKMSKSKGNVVTPADILAQHGSDAVRYWAASSRLGADAAFDPQNPTQVKIGRRLAIKVLNAAKFVLSFPVPEGAEITHALDASMLATLDEVIRQATKAYEAYDHARALEVTEAFFWTFCDDYLELVKERAYDRTDVGQASAALALCLALSTLLRLLAPVLAFAAEEAWSWFNDGSVHVASWPEPLEIQGDPVILTAVSEALVGIRRAKTEAKASQKTPVARLTIGAPAAAVTALKAAEGDLKAVGRIDDLTFADAEAVAVSDIELVPQEA</sequence>
<dbReference type="EMBL" id="JACCBV010000001">
    <property type="protein sequence ID" value="NYE20233.1"/>
    <property type="molecule type" value="Genomic_DNA"/>
</dbReference>
<feature type="domain" description="Methionyl/Valyl/Leucyl/Isoleucyl-tRNA synthetase anticodon-binding" evidence="11">
    <location>
        <begin position="670"/>
        <end position="808"/>
    </location>
</feature>
<keyword evidence="1 8" id="KW-0963">Cytoplasm</keyword>
<evidence type="ECO:0000259" key="10">
    <source>
        <dbReference type="Pfam" id="PF00133"/>
    </source>
</evidence>
<evidence type="ECO:0000256" key="7">
    <source>
        <dbReference type="ARBA" id="ARBA00047552"/>
    </source>
</evidence>
<proteinExistence type="inferred from homology"/>
<evidence type="ECO:0000256" key="2">
    <source>
        <dbReference type="ARBA" id="ARBA00022598"/>
    </source>
</evidence>
<dbReference type="GO" id="GO:0006438">
    <property type="term" value="P:valyl-tRNA aminoacylation"/>
    <property type="evidence" value="ECO:0007669"/>
    <property type="project" value="UniProtKB-UniRule"/>
</dbReference>
<evidence type="ECO:0000256" key="1">
    <source>
        <dbReference type="ARBA" id="ARBA00022490"/>
    </source>
</evidence>
<comment type="caution">
    <text evidence="12">The sequence shown here is derived from an EMBL/GenBank/DDBJ whole genome shotgun (WGS) entry which is preliminary data.</text>
</comment>
<dbReference type="Proteomes" id="UP000576969">
    <property type="component" value="Unassembled WGS sequence"/>
</dbReference>
<dbReference type="InterPro" id="IPR048044">
    <property type="entry name" value="Valyl-tRNA_ligase_actino"/>
</dbReference>
<dbReference type="PANTHER" id="PTHR11946:SF93">
    <property type="entry name" value="VALINE--TRNA LIGASE, CHLOROPLASTIC_MITOCHONDRIAL 2"/>
    <property type="match status" value="1"/>
</dbReference>
<feature type="short sequence motif" description="'HIGH' region" evidence="8">
    <location>
        <begin position="52"/>
        <end position="62"/>
    </location>
</feature>
<dbReference type="EC" id="6.1.1.9" evidence="8"/>
<dbReference type="Gene3D" id="1.10.730.10">
    <property type="entry name" value="Isoleucyl-tRNA Synthetase, Domain 1"/>
    <property type="match status" value="1"/>
</dbReference>
<dbReference type="NCBIfam" id="NF000540">
    <property type="entry name" value="alt_ValS"/>
    <property type="match status" value="1"/>
</dbReference>
<dbReference type="InterPro" id="IPR014729">
    <property type="entry name" value="Rossmann-like_a/b/a_fold"/>
</dbReference>
<dbReference type="InterPro" id="IPR002303">
    <property type="entry name" value="Valyl-tRNA_ligase"/>
</dbReference>
<dbReference type="InterPro" id="IPR013155">
    <property type="entry name" value="M/V/L/I-tRNA-synth_anticd-bd"/>
</dbReference>
<dbReference type="SUPFAM" id="SSF50677">
    <property type="entry name" value="ValRS/IleRS/LeuRS editing domain"/>
    <property type="match status" value="1"/>
</dbReference>
<comment type="subunit">
    <text evidence="8">Monomer.</text>
</comment>
<dbReference type="HAMAP" id="MF_02005">
    <property type="entry name" value="Val_tRNA_synth_type2"/>
    <property type="match status" value="1"/>
</dbReference>
<protein>
    <recommendedName>
        <fullName evidence="8">Valine--tRNA ligase</fullName>
        <ecNumber evidence="8">6.1.1.9</ecNumber>
    </recommendedName>
    <alternativeName>
        <fullName evidence="8">Valyl-tRNA synthetase</fullName>
        <shortName evidence="8">ValRS</shortName>
    </alternativeName>
</protein>
<dbReference type="GO" id="GO:0005524">
    <property type="term" value="F:ATP binding"/>
    <property type="evidence" value="ECO:0007669"/>
    <property type="project" value="UniProtKB-UniRule"/>
</dbReference>
<dbReference type="SUPFAM" id="SSF47323">
    <property type="entry name" value="Anticodon-binding domain of a subclass of class I aminoacyl-tRNA synthetases"/>
    <property type="match status" value="1"/>
</dbReference>
<feature type="domain" description="Aminoacyl-tRNA synthetase class Ia" evidence="10">
    <location>
        <begin position="21"/>
        <end position="106"/>
    </location>
</feature>
<keyword evidence="13" id="KW-1185">Reference proteome</keyword>
<name>A0A7Y9GPD8_9MICO</name>
<feature type="domain" description="Aminoacyl-tRNA synthetase class Ia" evidence="10">
    <location>
        <begin position="134"/>
        <end position="629"/>
    </location>
</feature>
<keyword evidence="3 8" id="KW-0547">Nucleotide-binding</keyword>
<keyword evidence="4 8" id="KW-0067">ATP-binding</keyword>
<evidence type="ECO:0000313" key="12">
    <source>
        <dbReference type="EMBL" id="NYE20233.1"/>
    </source>
</evidence>
<comment type="similarity">
    <text evidence="8">Belongs to the class-I aminoacyl-tRNA synthetase family. ValS type 2 subfamily.</text>
</comment>
<keyword evidence="2 8" id="KW-0436">Ligase</keyword>
<comment type="domain">
    <text evidence="8">ValRS has two distinct active sites: one for aminoacylation and one for editing. The misactivated threonine is translocated from the active site to the editing site.</text>
</comment>
<gene>
    <name evidence="8" type="primary">valS</name>
    <name evidence="12" type="ORF">BJ991_002261</name>
</gene>
<feature type="short sequence motif" description="'KMSKS' region" evidence="8">
    <location>
        <begin position="591"/>
        <end position="595"/>
    </location>
</feature>
<comment type="catalytic activity">
    <reaction evidence="7 8">
        <text>tRNA(Val) + L-valine + ATP = L-valyl-tRNA(Val) + AMP + diphosphate</text>
        <dbReference type="Rhea" id="RHEA:10704"/>
        <dbReference type="Rhea" id="RHEA-COMP:9672"/>
        <dbReference type="Rhea" id="RHEA-COMP:9708"/>
        <dbReference type="ChEBI" id="CHEBI:30616"/>
        <dbReference type="ChEBI" id="CHEBI:33019"/>
        <dbReference type="ChEBI" id="CHEBI:57762"/>
        <dbReference type="ChEBI" id="CHEBI:78442"/>
        <dbReference type="ChEBI" id="CHEBI:78537"/>
        <dbReference type="ChEBI" id="CHEBI:456215"/>
        <dbReference type="EC" id="6.1.1.9"/>
    </reaction>
</comment>
<evidence type="ECO:0000256" key="4">
    <source>
        <dbReference type="ARBA" id="ARBA00022840"/>
    </source>
</evidence>
<dbReference type="SUPFAM" id="SSF52374">
    <property type="entry name" value="Nucleotidylyl transferase"/>
    <property type="match status" value="1"/>
</dbReference>
<dbReference type="GO" id="GO:0005829">
    <property type="term" value="C:cytosol"/>
    <property type="evidence" value="ECO:0007669"/>
    <property type="project" value="TreeGrafter"/>
</dbReference>
<comment type="subcellular location">
    <subcellularLocation>
        <location evidence="8">Cytoplasm</location>
    </subcellularLocation>
</comment>
<organism evidence="12 13">
    <name type="scientific">Microbacterium immunditiarum</name>
    <dbReference type="NCBI Taxonomy" id="337480"/>
    <lineage>
        <taxon>Bacteria</taxon>
        <taxon>Bacillati</taxon>
        <taxon>Actinomycetota</taxon>
        <taxon>Actinomycetes</taxon>
        <taxon>Micrococcales</taxon>
        <taxon>Microbacteriaceae</taxon>
        <taxon>Microbacterium</taxon>
    </lineage>
</organism>
<reference evidence="12 13" key="1">
    <citation type="submission" date="2020-07" db="EMBL/GenBank/DDBJ databases">
        <title>Sequencing the genomes of 1000 actinobacteria strains.</title>
        <authorList>
            <person name="Klenk H.-P."/>
        </authorList>
    </citation>
    <scope>NUCLEOTIDE SEQUENCE [LARGE SCALE GENOMIC DNA]</scope>
    <source>
        <strain evidence="12 13">DSM 24662</strain>
    </source>
</reference>
<evidence type="ECO:0000259" key="11">
    <source>
        <dbReference type="Pfam" id="PF08264"/>
    </source>
</evidence>
<comment type="function">
    <text evidence="8">Catalyzes the attachment of valine to tRNA(Val). As ValRS can inadvertently accommodate and process structurally similar amino acids such as threonine, to avoid such errors, it has a 'posttransfer' editing activity that hydrolyzes mischarged Thr-tRNA(Val) in a tRNA-dependent manner.</text>
</comment>
<dbReference type="Gene3D" id="3.40.50.620">
    <property type="entry name" value="HUPs"/>
    <property type="match status" value="2"/>
</dbReference>
<evidence type="ECO:0000256" key="6">
    <source>
        <dbReference type="ARBA" id="ARBA00023146"/>
    </source>
</evidence>
<dbReference type="PANTHER" id="PTHR11946">
    <property type="entry name" value="VALYL-TRNA SYNTHETASES"/>
    <property type="match status" value="1"/>
</dbReference>
<evidence type="ECO:0000256" key="9">
    <source>
        <dbReference type="SAM" id="MobiDB-lite"/>
    </source>
</evidence>
<dbReference type="Pfam" id="PF00133">
    <property type="entry name" value="tRNA-synt_1"/>
    <property type="match status" value="2"/>
</dbReference>
<evidence type="ECO:0000256" key="5">
    <source>
        <dbReference type="ARBA" id="ARBA00022917"/>
    </source>
</evidence>
<dbReference type="PRINTS" id="PR00986">
    <property type="entry name" value="TRNASYNTHVAL"/>
</dbReference>
<dbReference type="InterPro" id="IPR001412">
    <property type="entry name" value="aa-tRNA-synth_I_CS"/>
</dbReference>
<dbReference type="RefSeq" id="WP_179490032.1">
    <property type="nucleotide sequence ID" value="NZ_JACCBV010000001.1"/>
</dbReference>
<accession>A0A7Y9GPD8</accession>
<evidence type="ECO:0000313" key="13">
    <source>
        <dbReference type="Proteomes" id="UP000576969"/>
    </source>
</evidence>
<feature type="region of interest" description="Disordered" evidence="9">
    <location>
        <begin position="481"/>
        <end position="512"/>
    </location>
</feature>
<dbReference type="GO" id="GO:0004832">
    <property type="term" value="F:valine-tRNA ligase activity"/>
    <property type="evidence" value="ECO:0007669"/>
    <property type="project" value="UniProtKB-UniRule"/>
</dbReference>
<evidence type="ECO:0000256" key="8">
    <source>
        <dbReference type="HAMAP-Rule" id="MF_02005"/>
    </source>
</evidence>
<dbReference type="Pfam" id="PF08264">
    <property type="entry name" value="Anticodon_1"/>
    <property type="match status" value="1"/>
</dbReference>